<keyword evidence="2" id="KW-1185">Reference proteome</keyword>
<reference evidence="1" key="1">
    <citation type="submission" date="2021-02" db="EMBL/GenBank/DDBJ databases">
        <authorList>
            <person name="Dougan E. K."/>
            <person name="Rhodes N."/>
            <person name="Thang M."/>
            <person name="Chan C."/>
        </authorList>
    </citation>
    <scope>NUCLEOTIDE SEQUENCE</scope>
</reference>
<accession>A0A813FS63</accession>
<protein>
    <submittedName>
        <fullName evidence="1">Uncharacterized protein</fullName>
    </submittedName>
</protein>
<proteinExistence type="predicted"/>
<name>A0A813FS63_POLGL</name>
<evidence type="ECO:0000313" key="2">
    <source>
        <dbReference type="Proteomes" id="UP000654075"/>
    </source>
</evidence>
<dbReference type="AlphaFoldDB" id="A0A813FS63"/>
<sequence length="103" mass="11137">MICCLSKALHGGIFHQTCFTLVSDRFHLLLSSMSSACMMRCKPNTKQVQLCVASRGPWPIHGSSIGPQWCRTAFFSESNAESAVCSCVVFVDEIGGGQPAKPI</sequence>
<dbReference type="EMBL" id="CAJNNV010025849">
    <property type="protein sequence ID" value="CAE8616331.1"/>
    <property type="molecule type" value="Genomic_DNA"/>
</dbReference>
<evidence type="ECO:0000313" key="1">
    <source>
        <dbReference type="EMBL" id="CAE8616331.1"/>
    </source>
</evidence>
<comment type="caution">
    <text evidence="1">The sequence shown here is derived from an EMBL/GenBank/DDBJ whole genome shotgun (WGS) entry which is preliminary data.</text>
</comment>
<gene>
    <name evidence="1" type="ORF">PGLA1383_LOCUS34027</name>
</gene>
<dbReference type="Proteomes" id="UP000654075">
    <property type="component" value="Unassembled WGS sequence"/>
</dbReference>
<organism evidence="1 2">
    <name type="scientific">Polarella glacialis</name>
    <name type="common">Dinoflagellate</name>
    <dbReference type="NCBI Taxonomy" id="89957"/>
    <lineage>
        <taxon>Eukaryota</taxon>
        <taxon>Sar</taxon>
        <taxon>Alveolata</taxon>
        <taxon>Dinophyceae</taxon>
        <taxon>Suessiales</taxon>
        <taxon>Suessiaceae</taxon>
        <taxon>Polarella</taxon>
    </lineage>
</organism>